<dbReference type="WBParaSite" id="PTRK_0001535100.1">
    <property type="protein sequence ID" value="PTRK_0001535100.1"/>
    <property type="gene ID" value="PTRK_0001535100"/>
</dbReference>
<dbReference type="InterPro" id="IPR002035">
    <property type="entry name" value="VWF_A"/>
</dbReference>
<protein>
    <submittedName>
        <fullName evidence="9">EGF-like domain-containing protein</fullName>
    </submittedName>
</protein>
<evidence type="ECO:0000259" key="6">
    <source>
        <dbReference type="PROSITE" id="PS50026"/>
    </source>
</evidence>
<feature type="chain" id="PRO_5005892497" evidence="5">
    <location>
        <begin position="17"/>
        <end position="1802"/>
    </location>
</feature>
<dbReference type="InterPro" id="IPR000742">
    <property type="entry name" value="EGF"/>
</dbReference>
<dbReference type="PANTHER" id="PTHR47324:SF1">
    <property type="entry name" value="EGF-LIKE DOMAIN-CONTAINING PROTEIN-RELATED"/>
    <property type="match status" value="1"/>
</dbReference>
<accession>A0A0N5A151</accession>
<organism evidence="8 9">
    <name type="scientific">Parastrongyloides trichosuri</name>
    <name type="common">Possum-specific nematode worm</name>
    <dbReference type="NCBI Taxonomy" id="131310"/>
    <lineage>
        <taxon>Eukaryota</taxon>
        <taxon>Metazoa</taxon>
        <taxon>Ecdysozoa</taxon>
        <taxon>Nematoda</taxon>
        <taxon>Chromadorea</taxon>
        <taxon>Rhabditida</taxon>
        <taxon>Tylenchina</taxon>
        <taxon>Panagrolaimomorpha</taxon>
        <taxon>Strongyloidoidea</taxon>
        <taxon>Strongyloididae</taxon>
        <taxon>Parastrongyloides</taxon>
    </lineage>
</organism>
<comment type="subcellular location">
    <subcellularLocation>
        <location evidence="1">Secreted</location>
    </subcellularLocation>
</comment>
<dbReference type="SMART" id="SM00604">
    <property type="entry name" value="MD"/>
    <property type="match status" value="2"/>
</dbReference>
<dbReference type="Gene3D" id="2.10.25.10">
    <property type="entry name" value="Laminin"/>
    <property type="match status" value="3"/>
</dbReference>
<evidence type="ECO:0000256" key="3">
    <source>
        <dbReference type="ARBA" id="ARBA00022729"/>
    </source>
</evidence>
<feature type="domain" description="EGF-like" evidence="6">
    <location>
        <begin position="1103"/>
        <end position="1137"/>
    </location>
</feature>
<feature type="disulfide bond" evidence="4">
    <location>
        <begin position="1127"/>
        <end position="1136"/>
    </location>
</feature>
<dbReference type="STRING" id="131310.A0A0N5A151"/>
<feature type="domain" description="EGF-like" evidence="6">
    <location>
        <begin position="358"/>
        <end position="391"/>
    </location>
</feature>
<reference evidence="9" key="1">
    <citation type="submission" date="2017-02" db="UniProtKB">
        <authorList>
            <consortium name="WormBaseParasite"/>
        </authorList>
    </citation>
    <scope>IDENTIFICATION</scope>
</reference>
<dbReference type="SUPFAM" id="SSF53300">
    <property type="entry name" value="vWA-like"/>
    <property type="match status" value="1"/>
</dbReference>
<dbReference type="InterPro" id="IPR057085">
    <property type="entry name" value="Ig_Irg-7"/>
</dbReference>
<dbReference type="InterPro" id="IPR056861">
    <property type="entry name" value="HMCN1-like_VWA"/>
</dbReference>
<proteinExistence type="predicted"/>
<dbReference type="InterPro" id="IPR053295">
    <property type="entry name" value="Innate_immunity_reg"/>
</dbReference>
<dbReference type="Proteomes" id="UP000038045">
    <property type="component" value="Unplaced"/>
</dbReference>
<evidence type="ECO:0000256" key="2">
    <source>
        <dbReference type="ARBA" id="ARBA00022525"/>
    </source>
</evidence>
<evidence type="ECO:0000313" key="8">
    <source>
        <dbReference type="Proteomes" id="UP000038045"/>
    </source>
</evidence>
<keyword evidence="4" id="KW-0245">EGF-like domain</keyword>
<dbReference type="PROSITE" id="PS00022">
    <property type="entry name" value="EGF_1"/>
    <property type="match status" value="3"/>
</dbReference>
<feature type="domain" description="VWFA" evidence="7">
    <location>
        <begin position="1605"/>
        <end position="1790"/>
    </location>
</feature>
<feature type="signal peptide" evidence="5">
    <location>
        <begin position="1"/>
        <end position="16"/>
    </location>
</feature>
<dbReference type="Pfam" id="PF24415">
    <property type="entry name" value="Ig_Irg-7"/>
    <property type="match status" value="3"/>
</dbReference>
<dbReference type="SMART" id="SM00181">
    <property type="entry name" value="EGF"/>
    <property type="match status" value="3"/>
</dbReference>
<name>A0A0N5A151_PARTI</name>
<evidence type="ECO:0000313" key="9">
    <source>
        <dbReference type="WBParaSite" id="PTRK_0001535100.1"/>
    </source>
</evidence>
<dbReference type="SMART" id="SM00327">
    <property type="entry name" value="VWA"/>
    <property type="match status" value="1"/>
</dbReference>
<feature type="domain" description="EGF-like" evidence="6">
    <location>
        <begin position="813"/>
        <end position="853"/>
    </location>
</feature>
<evidence type="ECO:0000256" key="5">
    <source>
        <dbReference type="SAM" id="SignalP"/>
    </source>
</evidence>
<keyword evidence="8" id="KW-1185">Reference proteome</keyword>
<feature type="disulfide bond" evidence="4">
    <location>
        <begin position="843"/>
        <end position="852"/>
    </location>
</feature>
<dbReference type="InterPro" id="IPR057086">
    <property type="entry name" value="GBD_Irg-7_N"/>
</dbReference>
<evidence type="ECO:0000259" key="7">
    <source>
        <dbReference type="PROSITE" id="PS50234"/>
    </source>
</evidence>
<evidence type="ECO:0000256" key="1">
    <source>
        <dbReference type="ARBA" id="ARBA00004613"/>
    </source>
</evidence>
<comment type="caution">
    <text evidence="4">Lacks conserved residue(s) required for the propagation of feature annotation.</text>
</comment>
<dbReference type="PROSITE" id="PS50234">
    <property type="entry name" value="VWFA"/>
    <property type="match status" value="1"/>
</dbReference>
<evidence type="ECO:0000256" key="4">
    <source>
        <dbReference type="PROSITE-ProRule" id="PRU00076"/>
    </source>
</evidence>
<sequence length="1802" mass="197753">MKYYILLLLGLVVASAFSKQQFPLIFEDDAEHIAALKKFHHTWTLDKEVSIDHNLLNPKEFSNYDSINYPQQFFTTGCSTPGYTGAHCEFPICDMPSRPDFDHNAENVVIDFAVYPTCNQTMALYIDDHMYEFYVEVQTLGSYNPFAELYNATGYPIVPTNFDSSNPNRLILTYDRQPAGIYQVIPQSDVPASGCYVQVSGVSQMDIHLGFVQYTGNNRDPERSDFPSRNVYLNSLNLITAHPHNLFSPGSIAAITIYQQYNMVSRPEPMNLRYGCSYEYYLNALHCSSTGNYYAKIDGYDFFGNSFRRVIGFVCEVNPNPPVTTTTTAPPPVTACKNNGQFVSNGNSSYCYCGPLFTGSDCSQVICLNGGTSIGGGLCMCNSGFTGDQCQDVRCTDDSGFNFPKDYPVPTFVIRVRSQMSSIIKQINTQISALAVQFQSAPYAFQNFGLVTFNNNGSTFDGQYYSSVEDLQTALLNLANTQDSTGDCMDTTFEAINYAFNRFIIGQRSPVYVFTDAIPSDPDYISNVIEFNSFILSPIYIFQLEPTEVTCQSTDMFTPAWNALQAVAAKSSGNLFFIGATQYSSVGSLFYNHMYNTYYRGDLMLADDADECLNQQKYSTVSIDSGFETLAIVASGSQLDLILTSPEGKFVTPATVVQLNYTSIWTLSGLEAGQWQINMVSGDPRMRCSIRVYAAIPPERAGSGPSRTLYWGWTTGLTYDSPLRQPLLGLENSMVLHIDGTRMAERHRLSAEVAIYERTETGKILSFAANGMWRDECQFEIYFPKYTCNRPDQTLYFTVYFRDDNDFMAQRAGAMYCAEFRPTQVPPGTCQNGGFSYNNTCICPTQYTGPVCETPVCWNGGTPNRDHCNCVVGFDGTFCELSTCVNTNPETDFGSSHKTMRCVYMSGTWAVDDCTVKRQFMCQAHKFSDSFDPSPSEERTLPPGKWSAVITNPGKTVVQIKVQSELQLLTGYTVNQHDDFPLANPQAGTTANMMLAHIPNMATITRDTLLVNTQIYDFYNNTMYAAANYELRADCVFQFQSEPFICPNSQSVKNAFSSLSTGFDEYGFTFQRMRVAHCAEELATCGNGGVVYNGMCVCGEYWTGAQCEQPICVNNGTLSNDSRFCTCPVGYEGIACEREVCTTNSPDNTDQYNKTFALVVENTSLNTNAIKQIQQNLQATLNSVKAGWFTQYVLVVVDSNNTPYLKISTNVNDFQTNLLQITPADSTTSCGIPLYNAMSTALHQINVANSVLYVVARSIPSDLSLEVSFVQLVAQKQPQFYYHSITGDSGCTTNFNDPATNRLQHYTIASGGNFIATTGATVGSLMNVYIPPMFTGGVLNNPTVRTGTCNSTDVLYLLIDSATTDIIISMYSNYPSVSVISPSGQIEVLKTLYSDSNVTSGPKLSIFTVSSIDEFGMYSFTLHGSGACYAQVKSTGGAELYLGYVPSPSATSNIGSHLDNSTSVPLNDYNMFVGKVVDDFARITYAEILDLYTNEFQYVKFYRRGNCTHNYYSDPFKCGQGLLIIKYFGIDAAGQMFVRDGFTLCLNAGIPTLSTTPIPSGQTTTTLPSAQTVTIPSGQTTTTAQQSGVTTTTASSSSLKTDAANIYLVLDTSSAVPASSYSTIFSNFVAQILAQYNVSPQYINVALSGSPGDSNLWLTNPTFNTFTSLSMLKNSINGSYYPIDGPQSSGQSQLSSVIGQATNVNFLATGYNAGNIPHLIIYLTTTSTPDNNAISTGQTIINGKQFQIISIAYGSSLSNTNALQSMSSCVYTASSVNDLNNLASTLTSKLSSSYSNNGIYAC</sequence>
<dbReference type="Gene3D" id="3.40.50.410">
    <property type="entry name" value="von Willebrand factor, type A domain"/>
    <property type="match status" value="1"/>
</dbReference>
<dbReference type="PANTHER" id="PTHR47324">
    <property type="entry name" value="PROTEIN IRG-7-RELATED"/>
    <property type="match status" value="1"/>
</dbReference>
<dbReference type="InterPro" id="IPR006582">
    <property type="entry name" value="MD_domain"/>
</dbReference>
<dbReference type="Pfam" id="PF23623">
    <property type="entry name" value="GBD_IRG7_N"/>
    <property type="match status" value="1"/>
</dbReference>
<dbReference type="PROSITE" id="PS50026">
    <property type="entry name" value="EGF_3"/>
    <property type="match status" value="3"/>
</dbReference>
<dbReference type="InterPro" id="IPR036465">
    <property type="entry name" value="vWFA_dom_sf"/>
</dbReference>
<keyword evidence="2" id="KW-0964">Secreted</keyword>
<keyword evidence="3 5" id="KW-0732">Signal</keyword>
<dbReference type="Pfam" id="PF25106">
    <property type="entry name" value="VWA_4"/>
    <property type="match status" value="1"/>
</dbReference>
<dbReference type="PROSITE" id="PS01186">
    <property type="entry name" value="EGF_2"/>
    <property type="match status" value="2"/>
</dbReference>
<feature type="disulfide bond" evidence="4">
    <location>
        <begin position="381"/>
        <end position="390"/>
    </location>
</feature>
<keyword evidence="4" id="KW-1015">Disulfide bond</keyword>